<dbReference type="InParanoid" id="A0A3B1J9S5"/>
<feature type="transmembrane region" description="Helical" evidence="1">
    <location>
        <begin position="55"/>
        <end position="75"/>
    </location>
</feature>
<feature type="transmembrane region" description="Helical" evidence="1">
    <location>
        <begin position="20"/>
        <end position="43"/>
    </location>
</feature>
<accession>A0A3B1J9S5</accession>
<name>A0A3B1J9S5_ASTMX</name>
<dbReference type="PANTHER" id="PTHR36469">
    <property type="entry name" value="DISTAL MEMBRANE-ARM ASSEMBLY COMPLEX PROTEIN 1"/>
    <property type="match status" value="1"/>
</dbReference>
<keyword evidence="1" id="KW-0812">Transmembrane</keyword>
<keyword evidence="1" id="KW-0472">Membrane</keyword>
<protein>
    <submittedName>
        <fullName evidence="3">Distal membrane arm assembly component 1</fullName>
    </submittedName>
</protein>
<dbReference type="Proteomes" id="UP000018467">
    <property type="component" value="Unassembled WGS sequence"/>
</dbReference>
<dbReference type="GeneTree" id="ENSGT00940000174023"/>
<reference evidence="4" key="2">
    <citation type="journal article" date="2014" name="Nat. Commun.">
        <title>The cavefish genome reveals candidate genes for eye loss.</title>
        <authorList>
            <person name="McGaugh S.E."/>
            <person name="Gross J.B."/>
            <person name="Aken B."/>
            <person name="Blin M."/>
            <person name="Borowsky R."/>
            <person name="Chalopin D."/>
            <person name="Hinaux H."/>
            <person name="Jeffery W.R."/>
            <person name="Keene A."/>
            <person name="Ma L."/>
            <person name="Minx P."/>
            <person name="Murphy D."/>
            <person name="O'Quin K.E."/>
            <person name="Retaux S."/>
            <person name="Rohner N."/>
            <person name="Searle S.M."/>
            <person name="Stahl B.A."/>
            <person name="Tabin C."/>
            <person name="Volff J.N."/>
            <person name="Yoshizawa M."/>
            <person name="Warren W.C."/>
        </authorList>
    </citation>
    <scope>NUCLEOTIDE SEQUENCE [LARGE SCALE GENOMIC DNA]</scope>
    <source>
        <strain evidence="4">female</strain>
    </source>
</reference>
<dbReference type="PANTHER" id="PTHR36469:SF1">
    <property type="entry name" value="DISTAL MEMBRANE-ARM ASSEMBLY COMPLEX PROTEIN 1"/>
    <property type="match status" value="1"/>
</dbReference>
<evidence type="ECO:0000256" key="1">
    <source>
        <dbReference type="SAM" id="Phobius"/>
    </source>
</evidence>
<keyword evidence="1" id="KW-1133">Transmembrane helix</keyword>
<dbReference type="OrthoDB" id="6340866at2759"/>
<evidence type="ECO:0000313" key="4">
    <source>
        <dbReference type="Proteomes" id="UP000018467"/>
    </source>
</evidence>
<dbReference type="InterPro" id="IPR028036">
    <property type="entry name" value="DMAC1-like_dom"/>
</dbReference>
<dbReference type="STRING" id="7994.ENSAMXP00000038064"/>
<evidence type="ECO:0000313" key="3">
    <source>
        <dbReference type="Ensembl" id="ENSAMXP00000038064.1"/>
    </source>
</evidence>
<reference evidence="4" key="1">
    <citation type="submission" date="2013-03" db="EMBL/GenBank/DDBJ databases">
        <authorList>
            <person name="Jeffery W."/>
            <person name="Warren W."/>
            <person name="Wilson R.K."/>
        </authorList>
    </citation>
    <scope>NUCLEOTIDE SEQUENCE</scope>
    <source>
        <strain evidence="4">female</strain>
    </source>
</reference>
<feature type="domain" description="Distal membrane-arm assembly complex protein 1-like" evidence="2">
    <location>
        <begin position="20"/>
        <end position="66"/>
    </location>
</feature>
<keyword evidence="4" id="KW-1185">Reference proteome</keyword>
<reference evidence="3" key="3">
    <citation type="submission" date="2025-08" db="UniProtKB">
        <authorList>
            <consortium name="Ensembl"/>
        </authorList>
    </citation>
    <scope>IDENTIFICATION</scope>
</reference>
<dbReference type="Ensembl" id="ENSAMXT00000046904.1">
    <property type="protein sequence ID" value="ENSAMXP00000038064.1"/>
    <property type="gene ID" value="ENSAMXG00000043765.1"/>
</dbReference>
<proteinExistence type="predicted"/>
<dbReference type="Bgee" id="ENSAMXG00000043765">
    <property type="expression patterns" value="Expressed in heart and 14 other cell types or tissues"/>
</dbReference>
<dbReference type="AlphaFoldDB" id="A0A3B1J9S5"/>
<dbReference type="OMA" id="FKNCWSC"/>
<evidence type="ECO:0000259" key="2">
    <source>
        <dbReference type="Pfam" id="PF15055"/>
    </source>
</evidence>
<reference evidence="3" key="4">
    <citation type="submission" date="2025-09" db="UniProtKB">
        <authorList>
            <consortium name="Ensembl"/>
        </authorList>
    </citation>
    <scope>IDENTIFICATION</scope>
</reference>
<organism evidence="3 4">
    <name type="scientific">Astyanax mexicanus</name>
    <name type="common">Blind cave fish</name>
    <name type="synonym">Astyanax fasciatus mexicanus</name>
    <dbReference type="NCBI Taxonomy" id="7994"/>
    <lineage>
        <taxon>Eukaryota</taxon>
        <taxon>Metazoa</taxon>
        <taxon>Chordata</taxon>
        <taxon>Craniata</taxon>
        <taxon>Vertebrata</taxon>
        <taxon>Euteleostomi</taxon>
        <taxon>Actinopterygii</taxon>
        <taxon>Neopterygii</taxon>
        <taxon>Teleostei</taxon>
        <taxon>Ostariophysi</taxon>
        <taxon>Characiformes</taxon>
        <taxon>Characoidei</taxon>
        <taxon>Acestrorhamphidae</taxon>
        <taxon>Acestrorhamphinae</taxon>
        <taxon>Astyanax</taxon>
    </lineage>
</organism>
<dbReference type="InterPro" id="IPR053117">
    <property type="entry name" value="DMAC_Protein"/>
</dbReference>
<dbReference type="Pfam" id="PF15055">
    <property type="entry name" value="DMAC1_Dmo2"/>
    <property type="match status" value="1"/>
</dbReference>
<sequence length="89" mass="9269">MSASPPPPAQMPSPPTLFKSCWSCRVISGSALLFSAAFVYQAARRTLRQGGPTSMGTVAQIVFASGLAAWGLVVITDPVGKATKQSKET</sequence>